<feature type="compositionally biased region" description="Polar residues" evidence="1">
    <location>
        <begin position="41"/>
        <end position="67"/>
    </location>
</feature>
<protein>
    <submittedName>
        <fullName evidence="2">Uncharacterized protein</fullName>
    </submittedName>
</protein>
<name>A0A3D8I5T4_9HELI</name>
<organism evidence="2 3">
    <name type="scientific">Helicobacter marmotae</name>
    <dbReference type="NCBI Taxonomy" id="152490"/>
    <lineage>
        <taxon>Bacteria</taxon>
        <taxon>Pseudomonadati</taxon>
        <taxon>Campylobacterota</taxon>
        <taxon>Epsilonproteobacteria</taxon>
        <taxon>Campylobacterales</taxon>
        <taxon>Helicobacteraceae</taxon>
        <taxon>Helicobacter</taxon>
    </lineage>
</organism>
<feature type="compositionally biased region" description="Basic and acidic residues" evidence="1">
    <location>
        <begin position="70"/>
        <end position="83"/>
    </location>
</feature>
<reference evidence="2 3" key="1">
    <citation type="submission" date="2018-04" db="EMBL/GenBank/DDBJ databases">
        <title>Novel Campyloabacter and Helicobacter Species and Strains.</title>
        <authorList>
            <person name="Mannion A.J."/>
            <person name="Shen Z."/>
            <person name="Fox J.G."/>
        </authorList>
    </citation>
    <scope>NUCLEOTIDE SEQUENCE [LARGE SCALE GENOMIC DNA]</scope>
    <source>
        <strain evidence="2 3">MIT 98-6070</strain>
    </source>
</reference>
<evidence type="ECO:0000313" key="2">
    <source>
        <dbReference type="EMBL" id="RDU59921.1"/>
    </source>
</evidence>
<gene>
    <name evidence="2" type="ORF">CQA63_04890</name>
</gene>
<keyword evidence="3" id="KW-1185">Reference proteome</keyword>
<dbReference type="Proteomes" id="UP000256599">
    <property type="component" value="Unassembled WGS sequence"/>
</dbReference>
<comment type="caution">
    <text evidence="2">The sequence shown here is derived from an EMBL/GenBank/DDBJ whole genome shotgun (WGS) entry which is preliminary data.</text>
</comment>
<accession>A0A3D8I5T4</accession>
<proteinExistence type="predicted"/>
<evidence type="ECO:0000256" key="1">
    <source>
        <dbReference type="SAM" id="MobiDB-lite"/>
    </source>
</evidence>
<dbReference type="EMBL" id="NXLR01000007">
    <property type="protein sequence ID" value="RDU59921.1"/>
    <property type="molecule type" value="Genomic_DNA"/>
</dbReference>
<feature type="region of interest" description="Disordered" evidence="1">
    <location>
        <begin position="30"/>
        <end position="89"/>
    </location>
</feature>
<dbReference type="AlphaFoldDB" id="A0A3D8I5T4"/>
<evidence type="ECO:0000313" key="3">
    <source>
        <dbReference type="Proteomes" id="UP000256599"/>
    </source>
</evidence>
<sequence>MRATEESLSFTKDSLTESLERQLVCHSKPPIKGEELFSKTPKGTTSDSCRDSSVATLPQNDNGIKSTRNPKRDDSQKAHRDSSGLKPLRMTISLTRKRNPHIINTYKAKKFVIFTLCKAKEPLWGF</sequence>